<evidence type="ECO:0000313" key="1">
    <source>
        <dbReference type="EMBL" id="RIA79707.1"/>
    </source>
</evidence>
<organism evidence="1 2">
    <name type="scientific">Glomus cerebriforme</name>
    <dbReference type="NCBI Taxonomy" id="658196"/>
    <lineage>
        <taxon>Eukaryota</taxon>
        <taxon>Fungi</taxon>
        <taxon>Fungi incertae sedis</taxon>
        <taxon>Mucoromycota</taxon>
        <taxon>Glomeromycotina</taxon>
        <taxon>Glomeromycetes</taxon>
        <taxon>Glomerales</taxon>
        <taxon>Glomeraceae</taxon>
        <taxon>Glomus</taxon>
    </lineage>
</organism>
<keyword evidence="2" id="KW-1185">Reference proteome</keyword>
<dbReference type="AlphaFoldDB" id="A0A397S6T6"/>
<evidence type="ECO:0000313" key="2">
    <source>
        <dbReference type="Proteomes" id="UP000265703"/>
    </source>
</evidence>
<name>A0A397S6T6_9GLOM</name>
<comment type="caution">
    <text evidence="1">The sequence shown here is derived from an EMBL/GenBank/DDBJ whole genome shotgun (WGS) entry which is preliminary data.</text>
</comment>
<gene>
    <name evidence="1" type="ORF">C1645_793872</name>
</gene>
<proteinExistence type="predicted"/>
<sequence>MSITRILSIAVATIIVITFTIGTNAIEYQVSCGTYNLHSAPDSTSSVLGSVGEKLTVDVVCQTAGSDAIADFSPGASYNVWDKLADGSYISDLYVYTPNCGFDTTNTIPKC</sequence>
<protein>
    <submittedName>
        <fullName evidence="1">Uncharacterized protein</fullName>
    </submittedName>
</protein>
<dbReference type="OrthoDB" id="2251794at2759"/>
<dbReference type="Proteomes" id="UP000265703">
    <property type="component" value="Unassembled WGS sequence"/>
</dbReference>
<reference evidence="1 2" key="1">
    <citation type="submission" date="2018-06" db="EMBL/GenBank/DDBJ databases">
        <title>Comparative genomics reveals the genomic features of Rhizophagus irregularis, R. cerebriforme, R. diaphanum and Gigaspora rosea, and their symbiotic lifestyle signature.</title>
        <authorList>
            <person name="Morin E."/>
            <person name="San Clemente H."/>
            <person name="Chen E.C.H."/>
            <person name="De La Providencia I."/>
            <person name="Hainaut M."/>
            <person name="Kuo A."/>
            <person name="Kohler A."/>
            <person name="Murat C."/>
            <person name="Tang N."/>
            <person name="Roy S."/>
            <person name="Loubradou J."/>
            <person name="Henrissat B."/>
            <person name="Grigoriev I.V."/>
            <person name="Corradi N."/>
            <person name="Roux C."/>
            <person name="Martin F.M."/>
        </authorList>
    </citation>
    <scope>NUCLEOTIDE SEQUENCE [LARGE SCALE GENOMIC DNA]</scope>
    <source>
        <strain evidence="1 2">DAOM 227022</strain>
    </source>
</reference>
<dbReference type="EMBL" id="QKYT01001178">
    <property type="protein sequence ID" value="RIA79707.1"/>
    <property type="molecule type" value="Genomic_DNA"/>
</dbReference>
<accession>A0A397S6T6</accession>